<evidence type="ECO:0000313" key="2">
    <source>
        <dbReference type="Proteomes" id="UP000322214"/>
    </source>
</evidence>
<organism evidence="1 2">
    <name type="scientific">Mariniblastus fucicola</name>
    <dbReference type="NCBI Taxonomy" id="980251"/>
    <lineage>
        <taxon>Bacteria</taxon>
        <taxon>Pseudomonadati</taxon>
        <taxon>Planctomycetota</taxon>
        <taxon>Planctomycetia</taxon>
        <taxon>Pirellulales</taxon>
        <taxon>Pirellulaceae</taxon>
        <taxon>Mariniblastus</taxon>
    </lineage>
</organism>
<dbReference type="Proteomes" id="UP000322214">
    <property type="component" value="Chromosome"/>
</dbReference>
<evidence type="ECO:0000313" key="1">
    <source>
        <dbReference type="EMBL" id="QEG24824.1"/>
    </source>
</evidence>
<dbReference type="EMBL" id="CP042912">
    <property type="protein sequence ID" value="QEG24824.1"/>
    <property type="molecule type" value="Genomic_DNA"/>
</dbReference>
<reference evidence="1 2" key="1">
    <citation type="submission" date="2019-08" db="EMBL/GenBank/DDBJ databases">
        <title>Deep-cultivation of Planctomycetes and their phenomic and genomic characterization uncovers novel biology.</title>
        <authorList>
            <person name="Wiegand S."/>
            <person name="Jogler M."/>
            <person name="Boedeker C."/>
            <person name="Pinto D."/>
            <person name="Vollmers J."/>
            <person name="Rivas-Marin E."/>
            <person name="Kohn T."/>
            <person name="Peeters S.H."/>
            <person name="Heuer A."/>
            <person name="Rast P."/>
            <person name="Oberbeckmann S."/>
            <person name="Bunk B."/>
            <person name="Jeske O."/>
            <person name="Meyerdierks A."/>
            <person name="Storesund J.E."/>
            <person name="Kallscheuer N."/>
            <person name="Luecker S."/>
            <person name="Lage O.M."/>
            <person name="Pohl T."/>
            <person name="Merkel B.J."/>
            <person name="Hornburger P."/>
            <person name="Mueller R.-W."/>
            <person name="Bruemmer F."/>
            <person name="Labrenz M."/>
            <person name="Spormann A.M."/>
            <person name="Op den Camp H."/>
            <person name="Overmann J."/>
            <person name="Amann R."/>
            <person name="Jetten M.S.M."/>
            <person name="Mascher T."/>
            <person name="Medema M.H."/>
            <person name="Devos D.P."/>
            <person name="Kaster A.-K."/>
            <person name="Ovreas L."/>
            <person name="Rohde M."/>
            <person name="Galperin M.Y."/>
            <person name="Jogler C."/>
        </authorList>
    </citation>
    <scope>NUCLEOTIDE SEQUENCE [LARGE SCALE GENOMIC DNA]</scope>
    <source>
        <strain evidence="1 2">FC18</strain>
    </source>
</reference>
<dbReference type="AlphaFoldDB" id="A0A5B9PEY8"/>
<proteinExistence type="predicted"/>
<name>A0A5B9PEY8_9BACT</name>
<gene>
    <name evidence="1" type="ORF">MFFC18_47470</name>
</gene>
<accession>A0A5B9PEY8</accession>
<dbReference type="STRING" id="980251.GCA_001642875_00819"/>
<keyword evidence="2" id="KW-1185">Reference proteome</keyword>
<sequence>MPPERDCRNEYRQEYEPNDTATEQRATVVPPRISFTLRYNIRILGEFVNALSRTESVVRFGVVNLTMFKNGWFGATFVVRDWCSSRAEKSSGKTKKGVTIAGEPQPRFASGKLGMGSVVVRSRFEFGRDVEQFVVVHGES</sequence>
<protein>
    <submittedName>
        <fullName evidence="1">Uncharacterized protein</fullName>
    </submittedName>
</protein>
<dbReference type="KEGG" id="mff:MFFC18_47470"/>